<dbReference type="EMBL" id="LCWF01000019">
    <property type="protein sequence ID" value="KKY27965.1"/>
    <property type="molecule type" value="Genomic_DNA"/>
</dbReference>
<organism evidence="3 4">
    <name type="scientific">Phaeomoniella chlamydospora</name>
    <name type="common">Phaeoacremonium chlamydosporum</name>
    <dbReference type="NCBI Taxonomy" id="158046"/>
    <lineage>
        <taxon>Eukaryota</taxon>
        <taxon>Fungi</taxon>
        <taxon>Dikarya</taxon>
        <taxon>Ascomycota</taxon>
        <taxon>Pezizomycotina</taxon>
        <taxon>Eurotiomycetes</taxon>
        <taxon>Chaetothyriomycetidae</taxon>
        <taxon>Phaeomoniellales</taxon>
        <taxon>Phaeomoniellaceae</taxon>
        <taxon>Phaeomoniella</taxon>
    </lineage>
</organism>
<comment type="caution">
    <text evidence="3">The sequence shown here is derived from an EMBL/GenBank/DDBJ whole genome shotgun (WGS) entry which is preliminary data.</text>
</comment>
<dbReference type="Pfam" id="PF09994">
    <property type="entry name" value="T6SS_Tle1-like_cat"/>
    <property type="match status" value="1"/>
</dbReference>
<feature type="region of interest" description="Disordered" evidence="1">
    <location>
        <begin position="588"/>
        <end position="619"/>
    </location>
</feature>
<evidence type="ECO:0000313" key="4">
    <source>
        <dbReference type="Proteomes" id="UP000053317"/>
    </source>
</evidence>
<evidence type="ECO:0000313" key="3">
    <source>
        <dbReference type="EMBL" id="KKY27965.1"/>
    </source>
</evidence>
<name>A0A0G2HHS5_PHACM</name>
<evidence type="ECO:0000259" key="2">
    <source>
        <dbReference type="Pfam" id="PF09994"/>
    </source>
</evidence>
<reference evidence="3 4" key="2">
    <citation type="submission" date="2015-05" db="EMBL/GenBank/DDBJ databases">
        <authorList>
            <person name="Morales-Cruz A."/>
            <person name="Amrine K.C."/>
            <person name="Cantu D."/>
        </authorList>
    </citation>
    <scope>NUCLEOTIDE SEQUENCE [LARGE SCALE GENOMIC DNA]</scope>
    <source>
        <strain evidence="3">UCRPC4</strain>
    </source>
</reference>
<feature type="domain" description="T6SS Phospholipase effector Tle1-like catalytic" evidence="2">
    <location>
        <begin position="16"/>
        <end position="301"/>
    </location>
</feature>
<keyword evidence="4" id="KW-1185">Reference proteome</keyword>
<dbReference type="Proteomes" id="UP000053317">
    <property type="component" value="Unassembled WGS sequence"/>
</dbReference>
<dbReference type="InterPro" id="IPR018712">
    <property type="entry name" value="Tle1-like_cat"/>
</dbReference>
<sequence length="667" mass="75194">MSSPSPEPYDPNGPGKRLIVCCDGTWKDSDGKPDWPSNVTRIARCIKTVGYDKIGKKEIPQITYYQSGVGVEQGWFSSVIGGATGKGIGENIREAYRFICNNYNHGDEIFLVGFSRGAFTARSISTLMSCIGLLTPKGMVHFYQIFKDWENQDSNSWTSPYKPWPGRPAGGLMNTPETRAEYQRALQSQELSRFDCAIKACGVFDTVGSLGIPAIGILPRLFRQHLTFVDTKVESNIEHAFQALALDERRRPFSPTIWEKPEGQENPKVLKQCWFPGVHSDIGGGYPHSELANITLVWMISNLEQFIDFDKSYILQQQRLTREHIEDRGHKPRDWGLIHNSFTPQFWLTGSAVRTPANYFELENSPFSSLFGLTGRYRSNRRRLHNTRQTVHASVRVRKACDGRGYNDKGYYECAALKGWKWKPVGHFAEVHTDGENGNSTTPRKIEVKDIQNTPSNTVLIPQGKVIWYKPLTPHERSRSFDQNPEISMEEDDLGDLELLLMENWSQGIVDHLEDMIPELPPHVLGQKPEIGHWGALPTMRKRGKSKTYPKDRPEEEDILRERAAMLGENEHVGIGITRMNGIRDRLEEDHNNENENNDRTTSDTKPNSESAAKPTKRTSVIGIVRDFAKKGGTAGGNEISSSGIVDIGGDLIQGMKQRAMTSPEIY</sequence>
<dbReference type="PANTHER" id="PTHR33840:SF1">
    <property type="entry name" value="TLE1 PHOSPHOLIPASE DOMAIN-CONTAINING PROTEIN"/>
    <property type="match status" value="1"/>
</dbReference>
<proteinExistence type="predicted"/>
<dbReference type="PANTHER" id="PTHR33840">
    <property type="match status" value="1"/>
</dbReference>
<feature type="compositionally biased region" description="Basic and acidic residues" evidence="1">
    <location>
        <begin position="588"/>
        <end position="603"/>
    </location>
</feature>
<gene>
    <name evidence="3" type="ORF">UCRPC4_g00810</name>
</gene>
<accession>A0A0G2HHS5</accession>
<dbReference type="OrthoDB" id="3057168at2759"/>
<evidence type="ECO:0000256" key="1">
    <source>
        <dbReference type="SAM" id="MobiDB-lite"/>
    </source>
</evidence>
<protein>
    <recommendedName>
        <fullName evidence="2">T6SS Phospholipase effector Tle1-like catalytic domain-containing protein</fullName>
    </recommendedName>
</protein>
<dbReference type="AlphaFoldDB" id="A0A0G2HHS5"/>
<reference evidence="3 4" key="1">
    <citation type="submission" date="2015-05" db="EMBL/GenBank/DDBJ databases">
        <title>Distinctive expansion of gene families associated with plant cell wall degradation and secondary metabolism in the genomes of grapevine trunk pathogens.</title>
        <authorList>
            <person name="Lawrence D.P."/>
            <person name="Travadon R."/>
            <person name="Rolshausen P.E."/>
            <person name="Baumgartner K."/>
        </authorList>
    </citation>
    <scope>NUCLEOTIDE SEQUENCE [LARGE SCALE GENOMIC DNA]</scope>
    <source>
        <strain evidence="3">UCRPC4</strain>
    </source>
</reference>